<dbReference type="PROSITE" id="PS50178">
    <property type="entry name" value="ZF_FYVE"/>
    <property type="match status" value="1"/>
</dbReference>
<dbReference type="CDD" id="cd00065">
    <property type="entry name" value="FYVE_like_SF"/>
    <property type="match status" value="1"/>
</dbReference>
<proteinExistence type="predicted"/>
<keyword evidence="1" id="KW-0479">Metal-binding</keyword>
<keyword evidence="3" id="KW-0862">Zinc</keyword>
<keyword evidence="2 4" id="KW-0863">Zinc-finger</keyword>
<sequence>MNEDENSDPESMNASIIGDLKSTSFAYQGRLPDDRLQYKSDKKCICCQAQFGLGILYSKKHFCKFCYRGICAKCSPAAAIHPEERKSLRICNLCCEKSVGDKFAEGYNIKISSTKQEIENLKEQKRKNIEEYQKILKDSYRLENLIFLEEEKNKELMGKFLEAKENTRNIDETKKVYEIMYAKHQELYKVFDQRNYDISRLKKMFESEQERRKSTKTEMIAMRDKLTELQDDYLCLQSKGHRKSSSVIFTEAEKKEDQLLNSLIISNFELESESSKFKQEIEKLESENEFLDKKIKNLKEEAQNAPDRLVNNEKGFYSADEEERIRNLKIKHKTQQAMIERLRTQCGIGNKNIKDRELRGKDEDEDEAVNETTRPCARCDIF</sequence>
<dbReference type="SUPFAM" id="SSF57903">
    <property type="entry name" value="FYVE/PHD zinc finger"/>
    <property type="match status" value="1"/>
</dbReference>
<evidence type="ECO:0000259" key="6">
    <source>
        <dbReference type="PROSITE" id="PS50178"/>
    </source>
</evidence>
<evidence type="ECO:0000256" key="2">
    <source>
        <dbReference type="ARBA" id="ARBA00022771"/>
    </source>
</evidence>
<organism evidence="7 8">
    <name type="scientific">Stentor coeruleus</name>
    <dbReference type="NCBI Taxonomy" id="5963"/>
    <lineage>
        <taxon>Eukaryota</taxon>
        <taxon>Sar</taxon>
        <taxon>Alveolata</taxon>
        <taxon>Ciliophora</taxon>
        <taxon>Postciliodesmatophora</taxon>
        <taxon>Heterotrichea</taxon>
        <taxon>Heterotrichida</taxon>
        <taxon>Stentoridae</taxon>
        <taxon>Stentor</taxon>
    </lineage>
</organism>
<dbReference type="Proteomes" id="UP000187209">
    <property type="component" value="Unassembled WGS sequence"/>
</dbReference>
<feature type="coiled-coil region" evidence="5">
    <location>
        <begin position="267"/>
        <end position="345"/>
    </location>
</feature>
<feature type="coiled-coil region" evidence="5">
    <location>
        <begin position="198"/>
        <end position="232"/>
    </location>
</feature>
<dbReference type="EMBL" id="MPUH01000568">
    <property type="protein sequence ID" value="OMJ77579.1"/>
    <property type="molecule type" value="Genomic_DNA"/>
</dbReference>
<protein>
    <recommendedName>
        <fullName evidence="6">FYVE-type domain-containing protein</fullName>
    </recommendedName>
</protein>
<dbReference type="InterPro" id="IPR013083">
    <property type="entry name" value="Znf_RING/FYVE/PHD"/>
</dbReference>
<evidence type="ECO:0000313" key="7">
    <source>
        <dbReference type="EMBL" id="OMJ77579.1"/>
    </source>
</evidence>
<dbReference type="InterPro" id="IPR011011">
    <property type="entry name" value="Znf_FYVE_PHD"/>
</dbReference>
<gene>
    <name evidence="7" type="ORF">SteCoe_22827</name>
</gene>
<dbReference type="OrthoDB" id="324831at2759"/>
<dbReference type="Gene3D" id="3.30.40.10">
    <property type="entry name" value="Zinc/RING finger domain, C3HC4 (zinc finger)"/>
    <property type="match status" value="1"/>
</dbReference>
<keyword evidence="5" id="KW-0175">Coiled coil</keyword>
<feature type="domain" description="FYVE-type" evidence="6">
    <location>
        <begin position="38"/>
        <end position="99"/>
    </location>
</feature>
<dbReference type="AlphaFoldDB" id="A0A1R2BL82"/>
<name>A0A1R2BL82_9CILI</name>
<keyword evidence="8" id="KW-1185">Reference proteome</keyword>
<reference evidence="7 8" key="1">
    <citation type="submission" date="2016-11" db="EMBL/GenBank/DDBJ databases">
        <title>The macronuclear genome of Stentor coeruleus: a giant cell with tiny introns.</title>
        <authorList>
            <person name="Slabodnick M."/>
            <person name="Ruby J.G."/>
            <person name="Reiff S.B."/>
            <person name="Swart E.C."/>
            <person name="Gosai S."/>
            <person name="Prabakaran S."/>
            <person name="Witkowska E."/>
            <person name="Larue G.E."/>
            <person name="Fisher S."/>
            <person name="Freeman R.M."/>
            <person name="Gunawardena J."/>
            <person name="Chu W."/>
            <person name="Stover N.A."/>
            <person name="Gregory B.D."/>
            <person name="Nowacki M."/>
            <person name="Derisi J."/>
            <person name="Roy S.W."/>
            <person name="Marshall W.F."/>
            <person name="Sood P."/>
        </authorList>
    </citation>
    <scope>NUCLEOTIDE SEQUENCE [LARGE SCALE GENOMIC DNA]</scope>
    <source>
        <strain evidence="7">WM001</strain>
    </source>
</reference>
<dbReference type="InterPro" id="IPR017455">
    <property type="entry name" value="Znf_FYVE-rel"/>
</dbReference>
<comment type="caution">
    <text evidence="7">The sequence shown here is derived from an EMBL/GenBank/DDBJ whole genome shotgun (WGS) entry which is preliminary data.</text>
</comment>
<feature type="coiled-coil region" evidence="5">
    <location>
        <begin position="104"/>
        <end position="138"/>
    </location>
</feature>
<evidence type="ECO:0000313" key="8">
    <source>
        <dbReference type="Proteomes" id="UP000187209"/>
    </source>
</evidence>
<dbReference type="GO" id="GO:0008270">
    <property type="term" value="F:zinc ion binding"/>
    <property type="evidence" value="ECO:0007669"/>
    <property type="project" value="UniProtKB-KW"/>
</dbReference>
<accession>A0A1R2BL82</accession>
<evidence type="ECO:0000256" key="1">
    <source>
        <dbReference type="ARBA" id="ARBA00022723"/>
    </source>
</evidence>
<evidence type="ECO:0000256" key="4">
    <source>
        <dbReference type="PROSITE-ProRule" id="PRU00091"/>
    </source>
</evidence>
<evidence type="ECO:0000256" key="5">
    <source>
        <dbReference type="SAM" id="Coils"/>
    </source>
</evidence>
<evidence type="ECO:0000256" key="3">
    <source>
        <dbReference type="ARBA" id="ARBA00022833"/>
    </source>
</evidence>